<gene>
    <name evidence="1" type="ORF">PHACADRAFT_187710</name>
</gene>
<evidence type="ECO:0000313" key="2">
    <source>
        <dbReference type="Proteomes" id="UP000008370"/>
    </source>
</evidence>
<dbReference type="RefSeq" id="XP_007400259.1">
    <property type="nucleotide sequence ID" value="XM_007400197.1"/>
</dbReference>
<organism evidence="1 2">
    <name type="scientific">Phanerochaete carnosa (strain HHB-10118-sp)</name>
    <name type="common">White-rot fungus</name>
    <name type="synonym">Peniophora carnosa</name>
    <dbReference type="NCBI Taxonomy" id="650164"/>
    <lineage>
        <taxon>Eukaryota</taxon>
        <taxon>Fungi</taxon>
        <taxon>Dikarya</taxon>
        <taxon>Basidiomycota</taxon>
        <taxon>Agaricomycotina</taxon>
        <taxon>Agaricomycetes</taxon>
        <taxon>Polyporales</taxon>
        <taxon>Phanerochaetaceae</taxon>
        <taxon>Phanerochaete</taxon>
    </lineage>
</organism>
<evidence type="ECO:0000313" key="1">
    <source>
        <dbReference type="EMBL" id="EKM51102.1"/>
    </source>
</evidence>
<sequence length="297" mass="33368">MHRTTAGTNLPPEILDLILKSVSHTCDPTIKIDRRGLEACSATCRYWAKVIRPVLFWSVTIRSYVEMEGLLALSNATSVRPLIADCVRNVIVEYRGSQCYPWLRRIRQLWMQLRSATVELRLEESWNTMSSSEDMSAREAKPGSSRLALALPGQLLPITLPGSLFPFERVILHGLKLRRVLDLVRFIRGFPMVSECSFQNVTFAEGWTLGPARQASRRRGPRTVTVSSCAGGTLREQLQLVSITLAARERLRVDAATWSTLKQLVLSLLPQLYSSFKLAMDINEAGTLSLRISILLN</sequence>
<dbReference type="InParanoid" id="K5WLD3"/>
<reference evidence="1 2" key="1">
    <citation type="journal article" date="2012" name="BMC Genomics">
        <title>Comparative genomics of the white-rot fungi, Phanerochaete carnosa and P. chrysosporium, to elucidate the genetic basis of the distinct wood types they colonize.</title>
        <authorList>
            <person name="Suzuki H."/>
            <person name="MacDonald J."/>
            <person name="Syed K."/>
            <person name="Salamov A."/>
            <person name="Hori C."/>
            <person name="Aerts A."/>
            <person name="Henrissat B."/>
            <person name="Wiebenga A."/>
            <person name="vanKuyk P.A."/>
            <person name="Barry K."/>
            <person name="Lindquist E."/>
            <person name="LaButti K."/>
            <person name="Lapidus A."/>
            <person name="Lucas S."/>
            <person name="Coutinho P."/>
            <person name="Gong Y."/>
            <person name="Samejima M."/>
            <person name="Mahadevan R."/>
            <person name="Abou-Zaid M."/>
            <person name="de Vries R.P."/>
            <person name="Igarashi K."/>
            <person name="Yadav J.S."/>
            <person name="Grigoriev I.V."/>
            <person name="Master E.R."/>
        </authorList>
    </citation>
    <scope>NUCLEOTIDE SEQUENCE [LARGE SCALE GENOMIC DNA]</scope>
    <source>
        <strain evidence="1 2">HHB-10118-sp</strain>
    </source>
</reference>
<accession>K5WLD3</accession>
<dbReference type="GeneID" id="18910449"/>
<keyword evidence="2" id="KW-1185">Reference proteome</keyword>
<dbReference type="EMBL" id="JH930477">
    <property type="protein sequence ID" value="EKM51102.1"/>
    <property type="molecule type" value="Genomic_DNA"/>
</dbReference>
<dbReference type="HOGENOM" id="CLU_909463_0_0_1"/>
<dbReference type="Proteomes" id="UP000008370">
    <property type="component" value="Unassembled WGS sequence"/>
</dbReference>
<protein>
    <submittedName>
        <fullName evidence="1">Uncharacterized protein</fullName>
    </submittedName>
</protein>
<dbReference type="AlphaFoldDB" id="K5WLD3"/>
<name>K5WLD3_PHACS</name>
<proteinExistence type="predicted"/>
<dbReference type="KEGG" id="pco:PHACADRAFT_187710"/>
<dbReference type="OrthoDB" id="2804335at2759"/>